<keyword evidence="2" id="KW-1185">Reference proteome</keyword>
<protein>
    <submittedName>
        <fullName evidence="1">Uncharacterized protein</fullName>
    </submittedName>
</protein>
<accession>A0ABD2PJE6</accession>
<proteinExistence type="predicted"/>
<evidence type="ECO:0000313" key="2">
    <source>
        <dbReference type="Proteomes" id="UP001626550"/>
    </source>
</evidence>
<dbReference type="Proteomes" id="UP001626550">
    <property type="component" value="Unassembled WGS sequence"/>
</dbReference>
<reference evidence="1 2" key="1">
    <citation type="submission" date="2024-11" db="EMBL/GenBank/DDBJ databases">
        <title>Adaptive evolution of stress response genes in parasites aligns with host niche diversity.</title>
        <authorList>
            <person name="Hahn C."/>
            <person name="Resl P."/>
        </authorList>
    </citation>
    <scope>NUCLEOTIDE SEQUENCE [LARGE SCALE GENOMIC DNA]</scope>
    <source>
        <strain evidence="1">EGGRZ-B1_66</strain>
        <tissue evidence="1">Body</tissue>
    </source>
</reference>
<dbReference type="EMBL" id="JBJKFK010006971">
    <property type="protein sequence ID" value="KAL3307592.1"/>
    <property type="molecule type" value="Genomic_DNA"/>
</dbReference>
<evidence type="ECO:0000313" key="1">
    <source>
        <dbReference type="EMBL" id="KAL3307592.1"/>
    </source>
</evidence>
<organism evidence="1 2">
    <name type="scientific">Cichlidogyrus casuarinus</name>
    <dbReference type="NCBI Taxonomy" id="1844966"/>
    <lineage>
        <taxon>Eukaryota</taxon>
        <taxon>Metazoa</taxon>
        <taxon>Spiralia</taxon>
        <taxon>Lophotrochozoa</taxon>
        <taxon>Platyhelminthes</taxon>
        <taxon>Monogenea</taxon>
        <taxon>Monopisthocotylea</taxon>
        <taxon>Dactylogyridea</taxon>
        <taxon>Ancyrocephalidae</taxon>
        <taxon>Cichlidogyrus</taxon>
    </lineage>
</organism>
<gene>
    <name evidence="1" type="ORF">Ciccas_013891</name>
</gene>
<sequence length="286" mass="32446">MATLWAREELLMNLGICKNEVVNRGSWCSWLPMTNSDRLVKHESDGSAVQDAMDAQGVLHGTCIKLKSRRCLCPRPQNESISALLCERNPIPLDANRDSLHKTVKNILQHRIDVKYDSCNFVRKAFEKGVTVTGNGRLFLLISAADKHGKRCLNPFNRDQFPASLPERCATAEDKYYLPQSMGHINNLAYEVDECQLLCALVYNCDDFVFSYANFCAIFKTYRRGDPDFPGGISYQISWNLNKKFILGTKDSAYSIVDYNQAHSNTYVFKPFSDAIVSFAYQSISY</sequence>
<dbReference type="AlphaFoldDB" id="A0ABD2PJE6"/>
<comment type="caution">
    <text evidence="1">The sequence shown here is derived from an EMBL/GenBank/DDBJ whole genome shotgun (WGS) entry which is preliminary data.</text>
</comment>
<name>A0ABD2PJE6_9PLAT</name>